<name>A0A915KRG6_ROMCU</name>
<accession>A0A915KRG6</accession>
<sequence>MQFYTSVNWYSRPAGTFGPAVQSATRSTTYSMTQSTKKNC</sequence>
<organism evidence="1 2">
    <name type="scientific">Romanomermis culicivorax</name>
    <name type="common">Nematode worm</name>
    <dbReference type="NCBI Taxonomy" id="13658"/>
    <lineage>
        <taxon>Eukaryota</taxon>
        <taxon>Metazoa</taxon>
        <taxon>Ecdysozoa</taxon>
        <taxon>Nematoda</taxon>
        <taxon>Enoplea</taxon>
        <taxon>Dorylaimia</taxon>
        <taxon>Mermithida</taxon>
        <taxon>Mermithoidea</taxon>
        <taxon>Mermithidae</taxon>
        <taxon>Romanomermis</taxon>
    </lineage>
</organism>
<proteinExistence type="predicted"/>
<dbReference type="Proteomes" id="UP000887565">
    <property type="component" value="Unplaced"/>
</dbReference>
<evidence type="ECO:0000313" key="2">
    <source>
        <dbReference type="WBParaSite" id="nRc.2.0.1.t41069-RA"/>
    </source>
</evidence>
<evidence type="ECO:0000313" key="1">
    <source>
        <dbReference type="Proteomes" id="UP000887565"/>
    </source>
</evidence>
<dbReference type="AlphaFoldDB" id="A0A915KRG6"/>
<dbReference type="WBParaSite" id="nRc.2.0.1.t41069-RA">
    <property type="protein sequence ID" value="nRc.2.0.1.t41069-RA"/>
    <property type="gene ID" value="nRc.2.0.1.g41069"/>
</dbReference>
<reference evidence="2" key="1">
    <citation type="submission" date="2022-11" db="UniProtKB">
        <authorList>
            <consortium name="WormBaseParasite"/>
        </authorList>
    </citation>
    <scope>IDENTIFICATION</scope>
</reference>
<protein>
    <submittedName>
        <fullName evidence="2">Uncharacterized protein</fullName>
    </submittedName>
</protein>
<keyword evidence="1" id="KW-1185">Reference proteome</keyword>